<name>N1QBW7_PSEFD</name>
<dbReference type="EMBL" id="KB446555">
    <property type="protein sequence ID" value="EME88777.1"/>
    <property type="molecule type" value="Genomic_DNA"/>
</dbReference>
<feature type="region of interest" description="Disordered" evidence="1">
    <location>
        <begin position="1"/>
        <end position="45"/>
    </location>
</feature>
<reference evidence="2 3" key="1">
    <citation type="journal article" date="2012" name="PLoS Pathog.">
        <title>Diverse lifestyles and strategies of plant pathogenesis encoded in the genomes of eighteen Dothideomycetes fungi.</title>
        <authorList>
            <person name="Ohm R.A."/>
            <person name="Feau N."/>
            <person name="Henrissat B."/>
            <person name="Schoch C.L."/>
            <person name="Horwitz B.A."/>
            <person name="Barry K.W."/>
            <person name="Condon B.J."/>
            <person name="Copeland A.C."/>
            <person name="Dhillon B."/>
            <person name="Glaser F."/>
            <person name="Hesse C.N."/>
            <person name="Kosti I."/>
            <person name="LaButti K."/>
            <person name="Lindquist E.A."/>
            <person name="Lucas S."/>
            <person name="Salamov A.A."/>
            <person name="Bradshaw R.E."/>
            <person name="Ciuffetti L."/>
            <person name="Hamelin R.C."/>
            <person name="Kema G.H.J."/>
            <person name="Lawrence C."/>
            <person name="Scott J.A."/>
            <person name="Spatafora J.W."/>
            <person name="Turgeon B.G."/>
            <person name="de Wit P.J.G.M."/>
            <person name="Zhong S."/>
            <person name="Goodwin S.B."/>
            <person name="Grigoriev I.V."/>
        </authorList>
    </citation>
    <scope>NUCLEOTIDE SEQUENCE [LARGE SCALE GENOMIC DNA]</scope>
    <source>
        <strain evidence="2 3">CIRAD86</strain>
    </source>
</reference>
<dbReference type="GeneID" id="19341678"/>
<keyword evidence="3" id="KW-1185">Reference proteome</keyword>
<dbReference type="VEuPathDB" id="FungiDB:MYCFIDRAFT_80145"/>
<evidence type="ECO:0000313" key="2">
    <source>
        <dbReference type="EMBL" id="EME88777.1"/>
    </source>
</evidence>
<dbReference type="KEGG" id="pfj:MYCFIDRAFT_80145"/>
<dbReference type="AlphaFoldDB" id="N1QBW7"/>
<evidence type="ECO:0000313" key="3">
    <source>
        <dbReference type="Proteomes" id="UP000016932"/>
    </source>
</evidence>
<dbReference type="PANTHER" id="PTHR42085">
    <property type="entry name" value="F-BOX DOMAIN-CONTAINING PROTEIN"/>
    <property type="match status" value="1"/>
</dbReference>
<feature type="compositionally biased region" description="Basic residues" evidence="1">
    <location>
        <begin position="1"/>
        <end position="12"/>
    </location>
</feature>
<organism evidence="2 3">
    <name type="scientific">Pseudocercospora fijiensis (strain CIRAD86)</name>
    <name type="common">Black leaf streak disease fungus</name>
    <name type="synonym">Mycosphaerella fijiensis</name>
    <dbReference type="NCBI Taxonomy" id="383855"/>
    <lineage>
        <taxon>Eukaryota</taxon>
        <taxon>Fungi</taxon>
        <taxon>Dikarya</taxon>
        <taxon>Ascomycota</taxon>
        <taxon>Pezizomycotina</taxon>
        <taxon>Dothideomycetes</taxon>
        <taxon>Dothideomycetidae</taxon>
        <taxon>Mycosphaerellales</taxon>
        <taxon>Mycosphaerellaceae</taxon>
        <taxon>Pseudocercospora</taxon>
    </lineage>
</organism>
<dbReference type="Proteomes" id="UP000016932">
    <property type="component" value="Unassembled WGS sequence"/>
</dbReference>
<protein>
    <recommendedName>
        <fullName evidence="4">F-box domain-containing protein</fullName>
    </recommendedName>
</protein>
<dbReference type="HOGENOM" id="CLU_977044_0_0_1"/>
<dbReference type="PANTHER" id="PTHR42085:SF4">
    <property type="entry name" value="F-BOX DOMAIN-CONTAINING PROTEIN"/>
    <property type="match status" value="1"/>
</dbReference>
<evidence type="ECO:0000256" key="1">
    <source>
        <dbReference type="SAM" id="MobiDB-lite"/>
    </source>
</evidence>
<gene>
    <name evidence="2" type="ORF">MYCFIDRAFT_80145</name>
</gene>
<accession>N1QBW7</accession>
<evidence type="ECO:0008006" key="4">
    <source>
        <dbReference type="Google" id="ProtNLM"/>
    </source>
</evidence>
<sequence length="285" mass="33491">MARKRAHKRLHKGYMLSDLNIDTPKPETAPKEPESPVTPPSEQKPFRLLDLPDELVLKILEFAVVHSTRASPIHVNSSITQDEDISAEELRHRALSGRPYKKRTWALVQPAITRTCRFLRTEGTKTFYQSNHFFSDSSTDGIEGLMKWLKCLSDQQISTIRRMYVQWVQDYDHFNLITDLPLHDLRWKHFSYEVEWLLDHDAMESLPFHVYFKIRDGIPVMSQNFPACRWSYSRMSRTLETPCYEFGFEPEGAIRRDGDQWLLAKVVAEMVRDDEEMCWVGVRKE</sequence>
<proteinExistence type="predicted"/>
<feature type="compositionally biased region" description="Basic and acidic residues" evidence="1">
    <location>
        <begin position="24"/>
        <end position="34"/>
    </location>
</feature>
<dbReference type="InterPro" id="IPR038883">
    <property type="entry name" value="AN11006-like"/>
</dbReference>
<dbReference type="OrthoDB" id="3643916at2759"/>
<dbReference type="eggNOG" id="ENOG502RP5P">
    <property type="taxonomic scope" value="Eukaryota"/>
</dbReference>
<dbReference type="RefSeq" id="XP_007920553.1">
    <property type="nucleotide sequence ID" value="XM_007922362.1"/>
</dbReference>